<sequence>MLKNSTYYKRGSSFSLVWKELGMPTSVSISSCYVIV</sequence>
<protein>
    <submittedName>
        <fullName evidence="1">Uncharacterized protein</fullName>
    </submittedName>
</protein>
<name>A0A2P2LIF2_RHIMU</name>
<dbReference type="AlphaFoldDB" id="A0A2P2LIF2"/>
<organism evidence="1">
    <name type="scientific">Rhizophora mucronata</name>
    <name type="common">Asiatic mangrove</name>
    <dbReference type="NCBI Taxonomy" id="61149"/>
    <lineage>
        <taxon>Eukaryota</taxon>
        <taxon>Viridiplantae</taxon>
        <taxon>Streptophyta</taxon>
        <taxon>Embryophyta</taxon>
        <taxon>Tracheophyta</taxon>
        <taxon>Spermatophyta</taxon>
        <taxon>Magnoliopsida</taxon>
        <taxon>eudicotyledons</taxon>
        <taxon>Gunneridae</taxon>
        <taxon>Pentapetalae</taxon>
        <taxon>rosids</taxon>
        <taxon>fabids</taxon>
        <taxon>Malpighiales</taxon>
        <taxon>Rhizophoraceae</taxon>
        <taxon>Rhizophora</taxon>
    </lineage>
</organism>
<proteinExistence type="predicted"/>
<reference evidence="1" key="1">
    <citation type="submission" date="2018-02" db="EMBL/GenBank/DDBJ databases">
        <title>Rhizophora mucronata_Transcriptome.</title>
        <authorList>
            <person name="Meera S.P."/>
            <person name="Sreeshan A."/>
            <person name="Augustine A."/>
        </authorList>
    </citation>
    <scope>NUCLEOTIDE SEQUENCE</scope>
    <source>
        <tissue evidence="1">Leaf</tissue>
    </source>
</reference>
<dbReference type="EMBL" id="GGEC01037229">
    <property type="protein sequence ID" value="MBX17713.1"/>
    <property type="molecule type" value="Transcribed_RNA"/>
</dbReference>
<evidence type="ECO:0000313" key="1">
    <source>
        <dbReference type="EMBL" id="MBX17713.1"/>
    </source>
</evidence>
<accession>A0A2P2LIF2</accession>
<dbReference type="PROSITE" id="PS51257">
    <property type="entry name" value="PROKAR_LIPOPROTEIN"/>
    <property type="match status" value="1"/>
</dbReference>